<name>A0A1I1ERR1_9GAMM</name>
<reference evidence="1 2" key="1">
    <citation type="submission" date="2016-10" db="EMBL/GenBank/DDBJ databases">
        <authorList>
            <person name="de Groot N.N."/>
        </authorList>
    </citation>
    <scope>NUCLEOTIDE SEQUENCE [LARGE SCALE GENOMIC DNA]</scope>
    <source>
        <strain evidence="1 2">DSM 6059</strain>
    </source>
</reference>
<dbReference type="AlphaFoldDB" id="A0A1I1ERR1"/>
<sequence length="180" mass="20875">MRCPKCKEPYLMATKIESGLSAMGCQRCEGALISLLYYRDWAQTATLPTEKLKAEPVSQPTETSDTSVALSCPKCARLMRKFQISGCHHNRLDLCLSCDDVWLDGGEWEMLKALELSNHMPKIFTDPWQTKVRAQARDEERKLRYLNILGEEDLQKSEDLRSWLKNHPKRQEILFYINHN</sequence>
<accession>A0A1I1ERR1</accession>
<dbReference type="Proteomes" id="UP000198862">
    <property type="component" value="Unassembled WGS sequence"/>
</dbReference>
<evidence type="ECO:0000313" key="2">
    <source>
        <dbReference type="Proteomes" id="UP000198862"/>
    </source>
</evidence>
<dbReference type="STRING" id="1123010.SAMN02745724_00347"/>
<dbReference type="OrthoDB" id="9814037at2"/>
<organism evidence="1 2">
    <name type="scientific">Pseudoalteromonas denitrificans DSM 6059</name>
    <dbReference type="NCBI Taxonomy" id="1123010"/>
    <lineage>
        <taxon>Bacteria</taxon>
        <taxon>Pseudomonadati</taxon>
        <taxon>Pseudomonadota</taxon>
        <taxon>Gammaproteobacteria</taxon>
        <taxon>Alteromonadales</taxon>
        <taxon>Pseudoalteromonadaceae</taxon>
        <taxon>Pseudoalteromonas</taxon>
    </lineage>
</organism>
<gene>
    <name evidence="1" type="ORF">SAMN02745724_00347</name>
</gene>
<dbReference type="RefSeq" id="WP_091979264.1">
    <property type="nucleotide sequence ID" value="NZ_FOLO01000002.1"/>
</dbReference>
<proteinExistence type="predicted"/>
<dbReference type="EMBL" id="FOLO01000002">
    <property type="protein sequence ID" value="SFB88198.1"/>
    <property type="molecule type" value="Genomic_DNA"/>
</dbReference>
<protein>
    <submittedName>
        <fullName evidence="1">Zn-finger domain-containing nucleic acid-binding protein</fullName>
    </submittedName>
</protein>
<evidence type="ECO:0000313" key="1">
    <source>
        <dbReference type="EMBL" id="SFB88198.1"/>
    </source>
</evidence>
<keyword evidence="2" id="KW-1185">Reference proteome</keyword>